<dbReference type="PATRIC" id="fig|1121326.3.peg.4747"/>
<evidence type="ECO:0000313" key="2">
    <source>
        <dbReference type="EMBL" id="KZL90194.1"/>
    </source>
</evidence>
<accession>A0A162RPA1</accession>
<reference evidence="2 3" key="1">
    <citation type="submission" date="2016-04" db="EMBL/GenBank/DDBJ databases">
        <title>Genome sequence of Clostridium magnum DSM 2767.</title>
        <authorList>
            <person name="Poehlein A."/>
            <person name="Uhlig R."/>
            <person name="Fischer R."/>
            <person name="Bahl H."/>
            <person name="Daniel R."/>
        </authorList>
    </citation>
    <scope>NUCLEOTIDE SEQUENCE [LARGE SCALE GENOMIC DNA]</scope>
    <source>
        <strain evidence="2 3">DSM 2767</strain>
    </source>
</reference>
<keyword evidence="3" id="KW-1185">Reference proteome</keyword>
<dbReference type="SUPFAM" id="SSF53448">
    <property type="entry name" value="Nucleotide-diphospho-sugar transferases"/>
    <property type="match status" value="1"/>
</dbReference>
<keyword evidence="2" id="KW-0328">Glycosyltransferase</keyword>
<dbReference type="GO" id="GO:0016758">
    <property type="term" value="F:hexosyltransferase activity"/>
    <property type="evidence" value="ECO:0007669"/>
    <property type="project" value="UniProtKB-ARBA"/>
</dbReference>
<dbReference type="AlphaFoldDB" id="A0A162RPA1"/>
<name>A0A162RPA1_9CLOT</name>
<dbReference type="Pfam" id="PF00535">
    <property type="entry name" value="Glycos_transf_2"/>
    <property type="match status" value="1"/>
</dbReference>
<keyword evidence="2" id="KW-0808">Transferase</keyword>
<comment type="caution">
    <text evidence="2">The sequence shown here is derived from an EMBL/GenBank/DDBJ whole genome shotgun (WGS) entry which is preliminary data.</text>
</comment>
<dbReference type="EMBL" id="LWAE01000006">
    <property type="protein sequence ID" value="KZL90194.1"/>
    <property type="molecule type" value="Genomic_DNA"/>
</dbReference>
<dbReference type="PANTHER" id="PTHR22916">
    <property type="entry name" value="GLYCOSYLTRANSFERASE"/>
    <property type="match status" value="1"/>
</dbReference>
<feature type="domain" description="Glycosyltransferase 2-like" evidence="1">
    <location>
        <begin position="6"/>
        <end position="135"/>
    </location>
</feature>
<dbReference type="InterPro" id="IPR029044">
    <property type="entry name" value="Nucleotide-diphossugar_trans"/>
</dbReference>
<gene>
    <name evidence="2" type="primary">epsH_2</name>
    <name evidence="2" type="ORF">CLMAG_46880</name>
</gene>
<sequence>MNPLISVIMPVYNVEKYICRSIESVMTQTLTNIEIIIVDDCGNDRSIPMVQGYLKKDNRIRIIRHDINQGLGQARNTGIENSKGKYIFFLDSDDWIEKNTLEIMYNMCIETQSQIVECGSKLVYDNGNTNSFLSNNLGTKDRCEALALMSEHKIGFMAWDKLYDAEFIKSKNLKFPKILHEDINFAIQCAYYANKIVVIPNELYNYYQRDNSISNTTITSKHLDSYFEVINNLSTFAKEVDLYSQNPEIIEKLFNSITNWLLDNLLKFYSGEGNSIEKKQNVIKSLSKYSNNEFFVNSMLNFLLNNIIYEKSKLNKKNVKNTLKTLFRRFVKI</sequence>
<protein>
    <submittedName>
        <fullName evidence="2">Putative glycosyltransferase EpsH</fullName>
        <ecNumber evidence="2">2.4.-.-</ecNumber>
    </submittedName>
</protein>
<proteinExistence type="predicted"/>
<evidence type="ECO:0000313" key="3">
    <source>
        <dbReference type="Proteomes" id="UP000076603"/>
    </source>
</evidence>
<dbReference type="PANTHER" id="PTHR22916:SF3">
    <property type="entry name" value="UDP-GLCNAC:BETAGAL BETA-1,3-N-ACETYLGLUCOSAMINYLTRANSFERASE-LIKE PROTEIN 1"/>
    <property type="match status" value="1"/>
</dbReference>
<dbReference type="InterPro" id="IPR001173">
    <property type="entry name" value="Glyco_trans_2-like"/>
</dbReference>
<dbReference type="Gene3D" id="3.90.550.10">
    <property type="entry name" value="Spore Coat Polysaccharide Biosynthesis Protein SpsA, Chain A"/>
    <property type="match status" value="1"/>
</dbReference>
<dbReference type="RefSeq" id="WP_066627742.1">
    <property type="nucleotide sequence ID" value="NZ_FQXL01000006.1"/>
</dbReference>
<dbReference type="OrthoDB" id="9807674at2"/>
<dbReference type="CDD" id="cd00761">
    <property type="entry name" value="Glyco_tranf_GTA_type"/>
    <property type="match status" value="1"/>
</dbReference>
<dbReference type="EC" id="2.4.-.-" evidence="2"/>
<dbReference type="STRING" id="1121326.CLMAG_46880"/>
<evidence type="ECO:0000259" key="1">
    <source>
        <dbReference type="Pfam" id="PF00535"/>
    </source>
</evidence>
<dbReference type="Proteomes" id="UP000076603">
    <property type="component" value="Unassembled WGS sequence"/>
</dbReference>
<organism evidence="2 3">
    <name type="scientific">Clostridium magnum DSM 2767</name>
    <dbReference type="NCBI Taxonomy" id="1121326"/>
    <lineage>
        <taxon>Bacteria</taxon>
        <taxon>Bacillati</taxon>
        <taxon>Bacillota</taxon>
        <taxon>Clostridia</taxon>
        <taxon>Eubacteriales</taxon>
        <taxon>Clostridiaceae</taxon>
        <taxon>Clostridium</taxon>
    </lineage>
</organism>